<dbReference type="EnsemblMetazoa" id="XM_038010646.1">
    <property type="protein sequence ID" value="XP_037866574.1"/>
    <property type="gene ID" value="LOC101739885"/>
</dbReference>
<protein>
    <recommendedName>
        <fullName evidence="5">Peptidoglycan recognition protein</fullName>
    </recommendedName>
</protein>
<dbReference type="PANTHER" id="PTHR11022:SF41">
    <property type="entry name" value="PEPTIDOGLYCAN-RECOGNITION PROTEIN LC-RELATED"/>
    <property type="match status" value="1"/>
</dbReference>
<feature type="domain" description="Peptidoglycan recognition protein family" evidence="9">
    <location>
        <begin position="130"/>
        <end position="273"/>
    </location>
</feature>
<evidence type="ECO:0000259" key="9">
    <source>
        <dbReference type="SMART" id="SM00701"/>
    </source>
</evidence>
<dbReference type="CDD" id="cd06583">
    <property type="entry name" value="PGRP"/>
    <property type="match status" value="1"/>
</dbReference>
<organism evidence="10 11">
    <name type="scientific">Bombyx mori</name>
    <name type="common">Silk moth</name>
    <dbReference type="NCBI Taxonomy" id="7091"/>
    <lineage>
        <taxon>Eukaryota</taxon>
        <taxon>Metazoa</taxon>
        <taxon>Ecdysozoa</taxon>
        <taxon>Arthropoda</taxon>
        <taxon>Hexapoda</taxon>
        <taxon>Insecta</taxon>
        <taxon>Pterygota</taxon>
        <taxon>Neoptera</taxon>
        <taxon>Endopterygota</taxon>
        <taxon>Lepidoptera</taxon>
        <taxon>Glossata</taxon>
        <taxon>Ditrysia</taxon>
        <taxon>Bombycoidea</taxon>
        <taxon>Bombycidae</taxon>
        <taxon>Bombycinae</taxon>
        <taxon>Bombyx</taxon>
    </lineage>
</organism>
<feature type="region of interest" description="Disordered" evidence="6">
    <location>
        <begin position="1"/>
        <end position="20"/>
    </location>
</feature>
<evidence type="ECO:0000256" key="1">
    <source>
        <dbReference type="ARBA" id="ARBA00007553"/>
    </source>
</evidence>
<keyword evidence="7" id="KW-0472">Membrane</keyword>
<evidence type="ECO:0000259" key="8">
    <source>
        <dbReference type="SMART" id="SM00644"/>
    </source>
</evidence>
<dbReference type="InterPro" id="IPR015510">
    <property type="entry name" value="PGRP"/>
</dbReference>
<dbReference type="GO" id="GO:0008270">
    <property type="term" value="F:zinc ion binding"/>
    <property type="evidence" value="ECO:0007669"/>
    <property type="project" value="InterPro"/>
</dbReference>
<dbReference type="PANTHER" id="PTHR11022">
    <property type="entry name" value="PEPTIDOGLYCAN RECOGNITION PROTEIN"/>
    <property type="match status" value="1"/>
</dbReference>
<dbReference type="GO" id="GO:0045087">
    <property type="term" value="P:innate immune response"/>
    <property type="evidence" value="ECO:0007669"/>
    <property type="project" value="UniProtKB-KW"/>
</dbReference>
<dbReference type="Proteomes" id="UP000005204">
    <property type="component" value="Unassembled WGS sequence"/>
</dbReference>
<dbReference type="SMART" id="SM00701">
    <property type="entry name" value="PGRP"/>
    <property type="match status" value="1"/>
</dbReference>
<dbReference type="InterPro" id="IPR006619">
    <property type="entry name" value="PGRP_domain_met/bac"/>
</dbReference>
<comment type="subunit">
    <text evidence="2">Monomer.</text>
</comment>
<dbReference type="FunFam" id="3.40.80.10:FF:000001">
    <property type="entry name" value="Peptidoglycan recognition protein 1"/>
    <property type="match status" value="1"/>
</dbReference>
<feature type="transmembrane region" description="Helical" evidence="7">
    <location>
        <begin position="96"/>
        <end position="116"/>
    </location>
</feature>
<accession>A0A8R2QVR9</accession>
<reference evidence="10" key="2">
    <citation type="submission" date="2022-06" db="UniProtKB">
        <authorList>
            <consortium name="EnsemblMetazoa"/>
        </authorList>
    </citation>
    <scope>IDENTIFICATION</scope>
    <source>
        <strain evidence="10">p50T (Dazao)</strain>
    </source>
</reference>
<dbReference type="GO" id="GO:0008745">
    <property type="term" value="F:N-acetylmuramoyl-L-alanine amidase activity"/>
    <property type="evidence" value="ECO:0007669"/>
    <property type="project" value="InterPro"/>
</dbReference>
<sequence>MKSDGDENPKHETKSPPPISSDVAVVDDRIMAVATQAASSTPISQLNVTKSSRVHIGPKFISVTQTVRNTEEIKELPLPRFIWKVLKNTSRVERSLCAAAVSALIICIALTLYFTLSAKATTDDDVAPHPWNISRDMWLAKKYNGSEAITQFVPLRLVIVQHTVSAKCSNFITCAAEVRIIQTFYLEKQKYDIPYNFIIGNDNRVYEGRGWGIMGAHTLSYNSCSVGVAFIGDYRELEATDLQINRTQMLLDDGVRRGFLHPDYYIVGACDIRETVSPGINLYNALKKLKHFDHSGRFKHKTCTQIYAMIESEN</sequence>
<proteinExistence type="inferred from homology"/>
<reference evidence="11" key="1">
    <citation type="journal article" date="2008" name="Insect Biochem. Mol. Biol.">
        <title>The genome of a lepidopteran model insect, the silkworm Bombyx mori.</title>
        <authorList>
            <consortium name="International Silkworm Genome Consortium"/>
        </authorList>
    </citation>
    <scope>NUCLEOTIDE SEQUENCE [LARGE SCALE GENOMIC DNA]</scope>
    <source>
        <strain evidence="11">p50T</strain>
    </source>
</reference>
<dbReference type="SUPFAM" id="SSF55846">
    <property type="entry name" value="N-acetylmuramoyl-L-alanine amidase-like"/>
    <property type="match status" value="1"/>
</dbReference>
<keyword evidence="3" id="KW-0399">Innate immunity</keyword>
<evidence type="ECO:0000256" key="6">
    <source>
        <dbReference type="SAM" id="MobiDB-lite"/>
    </source>
</evidence>
<dbReference type="Pfam" id="PF01510">
    <property type="entry name" value="Amidase_2"/>
    <property type="match status" value="1"/>
</dbReference>
<dbReference type="SMART" id="SM00644">
    <property type="entry name" value="Ami_2"/>
    <property type="match status" value="1"/>
</dbReference>
<dbReference type="RefSeq" id="XP_037866574.1">
    <property type="nucleotide sequence ID" value="XM_038010646.2"/>
</dbReference>
<evidence type="ECO:0000256" key="2">
    <source>
        <dbReference type="ARBA" id="ARBA00011245"/>
    </source>
</evidence>
<evidence type="ECO:0000313" key="10">
    <source>
        <dbReference type="EnsemblMetazoa" id="XP_037866574.1"/>
    </source>
</evidence>
<evidence type="ECO:0000256" key="4">
    <source>
        <dbReference type="ARBA" id="ARBA00022859"/>
    </source>
</evidence>
<name>A0A8R2QVR9_BOMMO</name>
<dbReference type="GO" id="GO:0009253">
    <property type="term" value="P:peptidoglycan catabolic process"/>
    <property type="evidence" value="ECO:0007669"/>
    <property type="project" value="InterPro"/>
</dbReference>
<evidence type="ECO:0000256" key="3">
    <source>
        <dbReference type="ARBA" id="ARBA00022588"/>
    </source>
</evidence>
<dbReference type="GeneID" id="101739885"/>
<evidence type="ECO:0000256" key="5">
    <source>
        <dbReference type="ARBA" id="ARBA00069708"/>
    </source>
</evidence>
<keyword evidence="7" id="KW-0812">Transmembrane</keyword>
<evidence type="ECO:0000313" key="11">
    <source>
        <dbReference type="Proteomes" id="UP000005204"/>
    </source>
</evidence>
<dbReference type="SMR" id="A0A8R2QVR9"/>
<keyword evidence="11" id="KW-1185">Reference proteome</keyword>
<dbReference type="Gene3D" id="3.40.80.10">
    <property type="entry name" value="Peptidoglycan recognition protein-like"/>
    <property type="match status" value="1"/>
</dbReference>
<feature type="domain" description="N-acetylmuramoyl-L-alanine amidase" evidence="8">
    <location>
        <begin position="143"/>
        <end position="279"/>
    </location>
</feature>
<evidence type="ECO:0000256" key="7">
    <source>
        <dbReference type="SAM" id="Phobius"/>
    </source>
</evidence>
<feature type="compositionally biased region" description="Basic and acidic residues" evidence="6">
    <location>
        <begin position="1"/>
        <end position="14"/>
    </location>
</feature>
<keyword evidence="7" id="KW-1133">Transmembrane helix</keyword>
<comment type="similarity">
    <text evidence="1">Belongs to the N-acetylmuramoyl-L-alanine amidase 2 family.</text>
</comment>
<dbReference type="InterPro" id="IPR002502">
    <property type="entry name" value="Amidase_domain"/>
</dbReference>
<dbReference type="InterPro" id="IPR036505">
    <property type="entry name" value="Amidase/PGRP_sf"/>
</dbReference>
<keyword evidence="4" id="KW-0391">Immunity</keyword>
<dbReference type="AlphaFoldDB" id="A0A8R2QVR9"/>